<dbReference type="InterPro" id="IPR000873">
    <property type="entry name" value="AMP-dep_synth/lig_dom"/>
</dbReference>
<dbReference type="EMBL" id="JBHMAS010000077">
    <property type="protein sequence ID" value="MFB9783691.1"/>
    <property type="molecule type" value="Genomic_DNA"/>
</dbReference>
<evidence type="ECO:0000259" key="2">
    <source>
        <dbReference type="Pfam" id="PF13193"/>
    </source>
</evidence>
<dbReference type="RefSeq" id="WP_378376315.1">
    <property type="nucleotide sequence ID" value="NZ_JBHMAS010000077.1"/>
</dbReference>
<dbReference type="InterPro" id="IPR042099">
    <property type="entry name" value="ANL_N_sf"/>
</dbReference>
<dbReference type="Gene3D" id="3.30.300.30">
    <property type="match status" value="1"/>
</dbReference>
<dbReference type="GO" id="GO:0016874">
    <property type="term" value="F:ligase activity"/>
    <property type="evidence" value="ECO:0007669"/>
    <property type="project" value="UniProtKB-KW"/>
</dbReference>
<accession>A0ABV5XNV1</accession>
<feature type="domain" description="AMP-binding enzyme C-terminal" evidence="2">
    <location>
        <begin position="421"/>
        <end position="496"/>
    </location>
</feature>
<keyword evidence="3" id="KW-0436">Ligase</keyword>
<evidence type="ECO:0000313" key="4">
    <source>
        <dbReference type="Proteomes" id="UP001589587"/>
    </source>
</evidence>
<protein>
    <submittedName>
        <fullName evidence="3">Long-chain fatty acid--CoA ligase</fullName>
    </submittedName>
</protein>
<dbReference type="PANTHER" id="PTHR43767">
    <property type="entry name" value="LONG-CHAIN-FATTY-ACID--COA LIGASE"/>
    <property type="match status" value="1"/>
</dbReference>
<reference evidence="3 4" key="1">
    <citation type="submission" date="2024-09" db="EMBL/GenBank/DDBJ databases">
        <authorList>
            <person name="Sun Q."/>
            <person name="Mori K."/>
        </authorList>
    </citation>
    <scope>NUCLEOTIDE SEQUENCE [LARGE SCALE GENOMIC DNA]</scope>
    <source>
        <strain evidence="3 4">JCM 11411</strain>
    </source>
</reference>
<name>A0ABV5XNV1_9NOCA</name>
<dbReference type="InterPro" id="IPR045851">
    <property type="entry name" value="AMP-bd_C_sf"/>
</dbReference>
<dbReference type="Pfam" id="PF13193">
    <property type="entry name" value="AMP-binding_C"/>
    <property type="match status" value="1"/>
</dbReference>
<dbReference type="InterPro" id="IPR025110">
    <property type="entry name" value="AMP-bd_C"/>
</dbReference>
<organism evidence="3 4">
    <name type="scientific">Rhodococcus baikonurensis</name>
    <dbReference type="NCBI Taxonomy" id="172041"/>
    <lineage>
        <taxon>Bacteria</taxon>
        <taxon>Bacillati</taxon>
        <taxon>Actinomycetota</taxon>
        <taxon>Actinomycetes</taxon>
        <taxon>Mycobacteriales</taxon>
        <taxon>Nocardiaceae</taxon>
        <taxon>Rhodococcus</taxon>
        <taxon>Rhodococcus erythropolis group</taxon>
    </lineage>
</organism>
<dbReference type="PROSITE" id="PS00455">
    <property type="entry name" value="AMP_BINDING"/>
    <property type="match status" value="1"/>
</dbReference>
<dbReference type="Proteomes" id="UP001589587">
    <property type="component" value="Unassembled WGS sequence"/>
</dbReference>
<dbReference type="Gene3D" id="3.40.50.12780">
    <property type="entry name" value="N-terminal domain of ligase-like"/>
    <property type="match status" value="1"/>
</dbReference>
<dbReference type="InterPro" id="IPR020845">
    <property type="entry name" value="AMP-binding_CS"/>
</dbReference>
<comment type="caution">
    <text evidence="3">The sequence shown here is derived from an EMBL/GenBank/DDBJ whole genome shotgun (WGS) entry which is preliminary data.</text>
</comment>
<dbReference type="NCBIfam" id="NF004837">
    <property type="entry name" value="PRK06187.1"/>
    <property type="match status" value="1"/>
</dbReference>
<dbReference type="SUPFAM" id="SSF56801">
    <property type="entry name" value="Acetyl-CoA synthetase-like"/>
    <property type="match status" value="1"/>
</dbReference>
<sequence>MFNFASVLEQNSHRFGDRIAVSEGDRELTYRDLQSRVQSTSFALRNLGVRPGDIVAILLYNRVEFIETMLAANRIGAAVLPLNYRLSPAEWQYILEHSDARAIVTEEEFVPAVDTVAKSLPNLHYKVTLDRPADSTWHEYDILVGTGRGRTTEIVDVAADSLQRLMYTSGTTSRPKGVIISHENLIWKNLAHILEFSLNAEDNTLICGPLYHVGGMDLPGLATFHAGGRLSLVRKFDAAGVADSIEKLRPTNIWLAPSMMNALLQLPGIAGRDTSSIRFITGGGEKMPIPLLDRISDAFPSAWFADAHGLTETVSGDTVNDAAHMRSKVGSVGRPVPHVQVAVVDELGVPVEAGELGEIVVRGPKVMTGYWRDEEATRKAIRNGWFHTGDIGRLDADGYLYIEDRKKDMIVSGGENIATPEVERVLYEHPDVVEAAVVGMPDARWGEVPRAFVVLRAGSGADSETLKDFCRRRLAKYKVPAEIECIESLPRTPSGKVLKRILRETSG</sequence>
<proteinExistence type="predicted"/>
<dbReference type="CDD" id="cd17631">
    <property type="entry name" value="FACL_FadD13-like"/>
    <property type="match status" value="1"/>
</dbReference>
<gene>
    <name evidence="3" type="ORF">ACFFQ6_28740</name>
</gene>
<feature type="domain" description="AMP-dependent synthetase/ligase" evidence="1">
    <location>
        <begin position="8"/>
        <end position="371"/>
    </location>
</feature>
<dbReference type="Pfam" id="PF00501">
    <property type="entry name" value="AMP-binding"/>
    <property type="match status" value="1"/>
</dbReference>
<evidence type="ECO:0000313" key="3">
    <source>
        <dbReference type="EMBL" id="MFB9783691.1"/>
    </source>
</evidence>
<dbReference type="PANTHER" id="PTHR43767:SF1">
    <property type="entry name" value="NONRIBOSOMAL PEPTIDE SYNTHASE PES1 (EUROFUNG)-RELATED"/>
    <property type="match status" value="1"/>
</dbReference>
<evidence type="ECO:0000259" key="1">
    <source>
        <dbReference type="Pfam" id="PF00501"/>
    </source>
</evidence>
<keyword evidence="4" id="KW-1185">Reference proteome</keyword>
<dbReference type="InterPro" id="IPR050237">
    <property type="entry name" value="ATP-dep_AMP-bd_enzyme"/>
</dbReference>